<accession>A0ABV9WE55</accession>
<evidence type="ECO:0000313" key="2">
    <source>
        <dbReference type="Proteomes" id="UP001595912"/>
    </source>
</evidence>
<organism evidence="1 2">
    <name type="scientific">Dactylosporangium cerinum</name>
    <dbReference type="NCBI Taxonomy" id="1434730"/>
    <lineage>
        <taxon>Bacteria</taxon>
        <taxon>Bacillati</taxon>
        <taxon>Actinomycetota</taxon>
        <taxon>Actinomycetes</taxon>
        <taxon>Micromonosporales</taxon>
        <taxon>Micromonosporaceae</taxon>
        <taxon>Dactylosporangium</taxon>
    </lineage>
</organism>
<evidence type="ECO:0000313" key="1">
    <source>
        <dbReference type="EMBL" id="MFC5006718.1"/>
    </source>
</evidence>
<dbReference type="RefSeq" id="WP_380127356.1">
    <property type="nucleotide sequence ID" value="NZ_JBHSIU010000105.1"/>
</dbReference>
<proteinExistence type="predicted"/>
<gene>
    <name evidence="1" type="ORF">ACFPIJ_54030</name>
</gene>
<comment type="caution">
    <text evidence="1">The sequence shown here is derived from an EMBL/GenBank/DDBJ whole genome shotgun (WGS) entry which is preliminary data.</text>
</comment>
<sequence>MAKYDPDGDPAAFDINDLEMVEGWLDSPVASACAEDLGRAFAASPLAEQLKELGLALVAAEARRDEVAVAVAGVQADDPRHRLLDGFNSFAENLRGSDR</sequence>
<name>A0ABV9WE55_9ACTN</name>
<dbReference type="EMBL" id="JBHSIU010000105">
    <property type="protein sequence ID" value="MFC5006718.1"/>
    <property type="molecule type" value="Genomic_DNA"/>
</dbReference>
<protein>
    <submittedName>
        <fullName evidence="1">Uncharacterized protein</fullName>
    </submittedName>
</protein>
<dbReference type="Proteomes" id="UP001595912">
    <property type="component" value="Unassembled WGS sequence"/>
</dbReference>
<reference evidence="2" key="1">
    <citation type="journal article" date="2019" name="Int. J. Syst. Evol. Microbiol.">
        <title>The Global Catalogue of Microorganisms (GCM) 10K type strain sequencing project: providing services to taxonomists for standard genome sequencing and annotation.</title>
        <authorList>
            <consortium name="The Broad Institute Genomics Platform"/>
            <consortium name="The Broad Institute Genome Sequencing Center for Infectious Disease"/>
            <person name="Wu L."/>
            <person name="Ma J."/>
        </authorList>
    </citation>
    <scope>NUCLEOTIDE SEQUENCE [LARGE SCALE GENOMIC DNA]</scope>
    <source>
        <strain evidence="2">CGMCC 4.7152</strain>
    </source>
</reference>
<keyword evidence="2" id="KW-1185">Reference proteome</keyword>